<sequence>MFDWWLPEVYAGPTFRTQIVVRPAAAEEIATHQVWGRLATEGP</sequence>
<dbReference type="EMBL" id="ATAO01000188">
    <property type="protein sequence ID" value="EQM76583.1"/>
    <property type="molecule type" value="Genomic_DNA"/>
</dbReference>
<dbReference type="AlphaFoldDB" id="T5KLI6"/>
<dbReference type="PATRIC" id="fig|1333857.3.peg.2005"/>
<proteinExistence type="predicted"/>
<accession>T5KLI6</accession>
<comment type="caution">
    <text evidence="1">The sequence shown here is derived from an EMBL/GenBank/DDBJ whole genome shotgun (WGS) entry which is preliminary data.</text>
</comment>
<evidence type="ECO:0000313" key="2">
    <source>
        <dbReference type="Proteomes" id="UP000016033"/>
    </source>
</evidence>
<protein>
    <submittedName>
        <fullName evidence="1">Uncharacterized protein</fullName>
    </submittedName>
</protein>
<evidence type="ECO:0000313" key="1">
    <source>
        <dbReference type="EMBL" id="EQM76583.1"/>
    </source>
</evidence>
<reference evidence="1 2" key="1">
    <citation type="journal article" date="2013" name="Genome Announc.">
        <title>Whole-genome sequences of five oyster-associated bacteria show potential for crude oil hydrocarbon degradation.</title>
        <authorList>
            <person name="Chauhan A."/>
            <person name="Green S."/>
            <person name="Pathak A."/>
            <person name="Thomas J."/>
            <person name="Venkatramanan R."/>
        </authorList>
    </citation>
    <scope>NUCLEOTIDE SEQUENCE [LARGE SCALE GENOMIC DNA]</scope>
    <source>
        <strain evidence="1 2">MF109</strain>
    </source>
</reference>
<organism evidence="1 2">
    <name type="scientific">Microbacterium maritypicum MF109</name>
    <dbReference type="NCBI Taxonomy" id="1333857"/>
    <lineage>
        <taxon>Bacteria</taxon>
        <taxon>Bacillati</taxon>
        <taxon>Actinomycetota</taxon>
        <taxon>Actinomycetes</taxon>
        <taxon>Micrococcales</taxon>
        <taxon>Microbacteriaceae</taxon>
        <taxon>Microbacterium</taxon>
    </lineage>
</organism>
<gene>
    <name evidence="1" type="ORF">L687_18170</name>
</gene>
<name>T5KLI6_MICMQ</name>
<dbReference type="Proteomes" id="UP000016033">
    <property type="component" value="Unassembled WGS sequence"/>
</dbReference>